<dbReference type="Proteomes" id="UP000550736">
    <property type="component" value="Unassembled WGS sequence"/>
</dbReference>
<dbReference type="GO" id="GO:0005886">
    <property type="term" value="C:plasma membrane"/>
    <property type="evidence" value="ECO:0007669"/>
    <property type="project" value="UniProtKB-SubCell"/>
</dbReference>
<dbReference type="PANTHER" id="PTHR37820">
    <property type="entry name" value="CELL DIVISION PROTEIN DIVIB"/>
    <property type="match status" value="1"/>
</dbReference>
<keyword evidence="2 8" id="KW-1003">Cell membrane</keyword>
<proteinExistence type="inferred from homology"/>
<evidence type="ECO:0000313" key="16">
    <source>
        <dbReference type="Proteomes" id="UP000550736"/>
    </source>
</evidence>
<organism evidence="13 14">
    <name type="scientific">Staphylococcus capitis</name>
    <dbReference type="NCBI Taxonomy" id="29388"/>
    <lineage>
        <taxon>Bacteria</taxon>
        <taxon>Bacillati</taxon>
        <taxon>Bacillota</taxon>
        <taxon>Bacilli</taxon>
        <taxon>Bacillales</taxon>
        <taxon>Staphylococcaceae</taxon>
        <taxon>Staphylococcus</taxon>
    </lineage>
</organism>
<dbReference type="Gene3D" id="3.10.20.310">
    <property type="entry name" value="membrane protein fhac"/>
    <property type="match status" value="1"/>
</dbReference>
<feature type="compositionally biased region" description="Acidic residues" evidence="9">
    <location>
        <begin position="57"/>
        <end position="78"/>
    </location>
</feature>
<evidence type="ECO:0000256" key="3">
    <source>
        <dbReference type="ARBA" id="ARBA00022618"/>
    </source>
</evidence>
<keyword evidence="15" id="KW-1185">Reference proteome</keyword>
<dbReference type="PROSITE" id="PS51779">
    <property type="entry name" value="POTRA"/>
    <property type="match status" value="1"/>
</dbReference>
<comment type="function">
    <text evidence="8">Cell division protein that may be involved in stabilizing or promoting the assembly of the division complex.</text>
</comment>
<feature type="transmembrane region" description="Helical" evidence="8">
    <location>
        <begin position="203"/>
        <end position="223"/>
    </location>
</feature>
<feature type="compositionally biased region" description="Basic and acidic residues" evidence="9">
    <location>
        <begin position="132"/>
        <end position="154"/>
    </location>
</feature>
<feature type="region of interest" description="Disordered" evidence="9">
    <location>
        <begin position="428"/>
        <end position="471"/>
    </location>
</feature>
<feature type="compositionally biased region" description="Basic and acidic residues" evidence="9">
    <location>
        <begin position="174"/>
        <end position="188"/>
    </location>
</feature>
<dbReference type="Pfam" id="PF08478">
    <property type="entry name" value="POTRA_1"/>
    <property type="match status" value="1"/>
</dbReference>
<keyword evidence="5 8" id="KW-1133">Transmembrane helix</keyword>
<dbReference type="Proteomes" id="UP000291949">
    <property type="component" value="Unassembled WGS sequence"/>
</dbReference>
<dbReference type="EMBL" id="JABBMI010000058">
    <property type="protein sequence ID" value="NMK54349.1"/>
    <property type="molecule type" value="Genomic_DNA"/>
</dbReference>
<protein>
    <recommendedName>
        <fullName evidence="8">Cell division protein DivIB</fullName>
    </recommendedName>
</protein>
<evidence type="ECO:0000256" key="4">
    <source>
        <dbReference type="ARBA" id="ARBA00022692"/>
    </source>
</evidence>
<dbReference type="Gene3D" id="3.40.50.10960">
    <property type="match status" value="1"/>
</dbReference>
<reference evidence="15 16" key="2">
    <citation type="submission" date="2020-04" db="EMBL/GenBank/DDBJ databases">
        <title>The Epidemiology and Molecular Characteristics of Linezolid-Resistant Staphylococcus capitis in Huashan Hospital, Shanghai.</title>
        <authorList>
            <person name="Ding L."/>
            <person name="Li P."/>
            <person name="Yang Y."/>
            <person name="Lin D."/>
            <person name="Xu X."/>
        </authorList>
    </citation>
    <scope>NUCLEOTIDE SEQUENCE [LARGE SCALE GENOMIC DNA]</scope>
    <source>
        <strain evidence="12 16">12-86</strain>
        <strain evidence="11 15">17-84</strain>
    </source>
</reference>
<feature type="domain" description="POTRA" evidence="10">
    <location>
        <begin position="227"/>
        <end position="295"/>
    </location>
</feature>
<evidence type="ECO:0000256" key="6">
    <source>
        <dbReference type="ARBA" id="ARBA00023136"/>
    </source>
</evidence>
<evidence type="ECO:0000313" key="15">
    <source>
        <dbReference type="Proteomes" id="UP000538955"/>
    </source>
</evidence>
<dbReference type="InterPro" id="IPR034746">
    <property type="entry name" value="POTRA"/>
</dbReference>
<accession>A0A7Z8E3L6</accession>
<dbReference type="GO" id="GO:0032153">
    <property type="term" value="C:cell division site"/>
    <property type="evidence" value="ECO:0007669"/>
    <property type="project" value="UniProtKB-UniRule"/>
</dbReference>
<dbReference type="HAMAP" id="MF_00912">
    <property type="entry name" value="DivIB"/>
    <property type="match status" value="1"/>
</dbReference>
<comment type="caution">
    <text evidence="13">The sequence shown here is derived from an EMBL/GenBank/DDBJ whole genome shotgun (WGS) entry which is preliminary data.</text>
</comment>
<comment type="similarity">
    <text evidence="8">Belongs to the FtsQ/DivIB family. DivIB subfamily.</text>
</comment>
<keyword evidence="4 8" id="KW-0812">Transmembrane</keyword>
<feature type="region of interest" description="Disordered" evidence="9">
    <location>
        <begin position="1"/>
        <end position="188"/>
    </location>
</feature>
<evidence type="ECO:0000259" key="10">
    <source>
        <dbReference type="PROSITE" id="PS51779"/>
    </source>
</evidence>
<name>A0A7Z8E3L6_STACP</name>
<evidence type="ECO:0000313" key="11">
    <source>
        <dbReference type="EMBL" id="NMK54349.1"/>
    </source>
</evidence>
<gene>
    <name evidence="8" type="primary">divIB</name>
    <name evidence="13" type="ORF">EQ811_02850</name>
    <name evidence="12" type="ORF">HHM13_01325</name>
    <name evidence="11" type="ORF">HHM24_06205</name>
</gene>
<feature type="compositionally biased region" description="Polar residues" evidence="9">
    <location>
        <begin position="458"/>
        <end position="471"/>
    </location>
</feature>
<evidence type="ECO:0000256" key="2">
    <source>
        <dbReference type="ARBA" id="ARBA00022475"/>
    </source>
</evidence>
<evidence type="ECO:0000256" key="9">
    <source>
        <dbReference type="SAM" id="MobiDB-lite"/>
    </source>
</evidence>
<feature type="compositionally biased region" description="Acidic residues" evidence="9">
    <location>
        <begin position="112"/>
        <end position="128"/>
    </location>
</feature>
<feature type="compositionally biased region" description="Basic and acidic residues" evidence="9">
    <location>
        <begin position="1"/>
        <end position="40"/>
    </location>
</feature>
<dbReference type="GO" id="GO:0043093">
    <property type="term" value="P:FtsZ-dependent cytokinesis"/>
    <property type="evidence" value="ECO:0007669"/>
    <property type="project" value="UniProtKB-UniRule"/>
</dbReference>
<dbReference type="RefSeq" id="WP_030065282.1">
    <property type="nucleotide sequence ID" value="NZ_AP014956.1"/>
</dbReference>
<dbReference type="Proteomes" id="UP000538955">
    <property type="component" value="Unassembled WGS sequence"/>
</dbReference>
<reference evidence="13 14" key="1">
    <citation type="journal article" date="2019" name="Sci. Transl. Med.">
        <title>Quorum sensing between bacterial species on the skin protects against epidermal injury in atopic dermatitis.</title>
        <authorList>
            <person name="Williams M.R."/>
        </authorList>
    </citation>
    <scope>NUCLEOTIDE SEQUENCE [LARGE SCALE GENOMIC DNA]</scope>
    <source>
        <strain evidence="13 14">H8</strain>
    </source>
</reference>
<dbReference type="InterPro" id="IPR026580">
    <property type="entry name" value="DivIB"/>
</dbReference>
<sequence>MDENNKNKNDKVSRIEDFTTSKKDNNDKDDVSLFRRNKDFRNRKRKRFGDRVNNDEYSNEETQENDVPDNDSPEMESTNEDKKIQSENEHDKDSLNHGDEAIQHHKDSQTEINEDNTNEDIEDIEEQSQSDSKSDASESSKDESGKANKDVHERKSYKKGFINKMPFINNNSDHNSEKDKNEQQKPLTLEEKRALRRKRQKRIQYIIITVLVLLIVIFLLYMFTPLSKISNVNIKGNNNVSKSKINKELNVTSHSRMYTFSKRKAIKNLKKNPLIKDVEIHKQLPNTINVKVTEYQVVGLEKSKDSYVPIIEDGKELKDYSDDVSHDGPIIDGFKGNKKTRIIQALSEMSPEVRSLIAEVSYAPEKNKQNRIEIFTKDDMQVVGDITTIADKMKYYPQMSQSLSRDDSGNLKTDGYIDLSVGASFIPYSGATGAESESDQNVTKSTQQESEAKEELQSVLNKINNQSKDNN</sequence>
<dbReference type="InterPro" id="IPR013685">
    <property type="entry name" value="POTRA_FtsQ_type"/>
</dbReference>
<dbReference type="EMBL" id="JABBLX010000001">
    <property type="protein sequence ID" value="NMK96742.1"/>
    <property type="molecule type" value="Genomic_DNA"/>
</dbReference>
<feature type="compositionally biased region" description="Basic and acidic residues" evidence="9">
    <location>
        <begin position="79"/>
        <end position="109"/>
    </location>
</feature>
<keyword evidence="6 8" id="KW-0472">Membrane</keyword>
<evidence type="ECO:0000256" key="5">
    <source>
        <dbReference type="ARBA" id="ARBA00022989"/>
    </source>
</evidence>
<evidence type="ECO:0000313" key="13">
    <source>
        <dbReference type="EMBL" id="TBW78022.1"/>
    </source>
</evidence>
<dbReference type="PANTHER" id="PTHR37820:SF1">
    <property type="entry name" value="CELL DIVISION PROTEIN FTSQ"/>
    <property type="match status" value="1"/>
</dbReference>
<dbReference type="AlphaFoldDB" id="A0A7Z8E3L6"/>
<feature type="compositionally biased region" description="Polar residues" evidence="9">
    <location>
        <begin position="439"/>
        <end position="449"/>
    </location>
</feature>
<comment type="subcellular location">
    <subcellularLocation>
        <location evidence="8">Cell membrane</location>
        <topology evidence="8">Single-pass type II membrane protein</topology>
    </subcellularLocation>
    <subcellularLocation>
        <location evidence="1">Membrane</location>
    </subcellularLocation>
    <text evidence="8">Localizes to the division septum.</text>
</comment>
<dbReference type="EMBL" id="SCHC01000001">
    <property type="protein sequence ID" value="TBW78022.1"/>
    <property type="molecule type" value="Genomic_DNA"/>
</dbReference>
<evidence type="ECO:0000256" key="8">
    <source>
        <dbReference type="HAMAP-Rule" id="MF_00912"/>
    </source>
</evidence>
<keyword evidence="3 8" id="KW-0132">Cell division</keyword>
<evidence type="ECO:0000256" key="7">
    <source>
        <dbReference type="ARBA" id="ARBA00023306"/>
    </source>
</evidence>
<evidence type="ECO:0000256" key="1">
    <source>
        <dbReference type="ARBA" id="ARBA00004370"/>
    </source>
</evidence>
<evidence type="ECO:0000313" key="14">
    <source>
        <dbReference type="Proteomes" id="UP000291949"/>
    </source>
</evidence>
<dbReference type="InterPro" id="IPR050487">
    <property type="entry name" value="FtsQ_DivIB"/>
</dbReference>
<keyword evidence="7 8" id="KW-0131">Cell cycle</keyword>
<evidence type="ECO:0000313" key="12">
    <source>
        <dbReference type="EMBL" id="NMK96742.1"/>
    </source>
</evidence>